<protein>
    <submittedName>
        <fullName evidence="2">Uncharacterized protein</fullName>
    </submittedName>
</protein>
<organism evidence="2 3">
    <name type="scientific">Venatoribacter cucullus</name>
    <dbReference type="NCBI Taxonomy" id="2661630"/>
    <lineage>
        <taxon>Bacteria</taxon>
        <taxon>Pseudomonadati</taxon>
        <taxon>Pseudomonadota</taxon>
        <taxon>Gammaproteobacteria</taxon>
        <taxon>Oceanospirillales</taxon>
        <taxon>Oceanospirillaceae</taxon>
        <taxon>Venatoribacter</taxon>
    </lineage>
</organism>
<keyword evidence="1" id="KW-0812">Transmembrane</keyword>
<name>A0A9X7UUG7_9GAMM</name>
<reference evidence="2 3" key="1">
    <citation type="submission" date="2019-11" db="EMBL/GenBank/DDBJ databases">
        <title>Venatorbacter sp. nov. a predator of Campylobacter and other Gram-negative bacteria.</title>
        <authorList>
            <person name="Saeedi A."/>
            <person name="Cummings N.J."/>
            <person name="Connerton I.F."/>
            <person name="Connerton P.L."/>
        </authorList>
    </citation>
    <scope>NUCLEOTIDE SEQUENCE [LARGE SCALE GENOMIC DNA]</scope>
    <source>
        <strain evidence="2">XL5</strain>
    </source>
</reference>
<evidence type="ECO:0000313" key="3">
    <source>
        <dbReference type="Proteomes" id="UP000596074"/>
    </source>
</evidence>
<gene>
    <name evidence="2" type="ORF">GJQ55_01515</name>
</gene>
<dbReference type="AlphaFoldDB" id="A0A9X7UUG7"/>
<accession>A0A9X7UUG7</accession>
<feature type="transmembrane region" description="Helical" evidence="1">
    <location>
        <begin position="25"/>
        <end position="45"/>
    </location>
</feature>
<keyword evidence="3" id="KW-1185">Reference proteome</keyword>
<dbReference type="RefSeq" id="WP_228345743.1">
    <property type="nucleotide sequence ID" value="NZ_CP046056.1"/>
</dbReference>
<proteinExistence type="predicted"/>
<keyword evidence="1" id="KW-1133">Transmembrane helix</keyword>
<evidence type="ECO:0000313" key="2">
    <source>
        <dbReference type="EMBL" id="QQD23229.1"/>
    </source>
</evidence>
<evidence type="ECO:0000256" key="1">
    <source>
        <dbReference type="SAM" id="Phobius"/>
    </source>
</evidence>
<dbReference type="KEGG" id="vcw:GJQ55_01515"/>
<feature type="transmembrane region" description="Helical" evidence="1">
    <location>
        <begin position="57"/>
        <end position="83"/>
    </location>
</feature>
<dbReference type="Proteomes" id="UP000596074">
    <property type="component" value="Chromosome"/>
</dbReference>
<dbReference type="EMBL" id="CP046056">
    <property type="protein sequence ID" value="QQD23229.1"/>
    <property type="molecule type" value="Genomic_DNA"/>
</dbReference>
<keyword evidence="1" id="KW-0472">Membrane</keyword>
<sequence length="93" mass="10246">MSHSSRPARLRQWLLQRAEKERENLRLFVLGAAIFFAGMGLIVLAQKWFLPSLQQELVSLLGLVLAVGGGVCAALGYIALSVLRILTVGRRDD</sequence>